<dbReference type="EMBL" id="MFKN01000025">
    <property type="protein sequence ID" value="OGG40822.1"/>
    <property type="molecule type" value="Genomic_DNA"/>
</dbReference>
<comment type="caution">
    <text evidence="1">The sequence shown here is derived from an EMBL/GenBank/DDBJ whole genome shotgun (WGS) entry which is preliminary data.</text>
</comment>
<dbReference type="AlphaFoldDB" id="A0A1F6BVM4"/>
<evidence type="ECO:0000313" key="1">
    <source>
        <dbReference type="EMBL" id="OGG40822.1"/>
    </source>
</evidence>
<evidence type="ECO:0000313" key="2">
    <source>
        <dbReference type="Proteomes" id="UP000179014"/>
    </source>
</evidence>
<protein>
    <submittedName>
        <fullName evidence="1">Uncharacterized protein</fullName>
    </submittedName>
</protein>
<gene>
    <name evidence="1" type="ORF">A2118_01485</name>
</gene>
<dbReference type="STRING" id="1798474.A2118_01485"/>
<proteinExistence type="predicted"/>
<dbReference type="Proteomes" id="UP000179014">
    <property type="component" value="Unassembled WGS sequence"/>
</dbReference>
<reference evidence="1 2" key="1">
    <citation type="journal article" date="2016" name="Nat. Commun.">
        <title>Thousands of microbial genomes shed light on interconnected biogeochemical processes in an aquifer system.</title>
        <authorList>
            <person name="Anantharaman K."/>
            <person name="Brown C.T."/>
            <person name="Hug L.A."/>
            <person name="Sharon I."/>
            <person name="Castelle C.J."/>
            <person name="Probst A.J."/>
            <person name="Thomas B.C."/>
            <person name="Singh A."/>
            <person name="Wilkins M.J."/>
            <person name="Karaoz U."/>
            <person name="Brodie E.L."/>
            <person name="Williams K.H."/>
            <person name="Hubbard S.S."/>
            <person name="Banfield J.F."/>
        </authorList>
    </citation>
    <scope>NUCLEOTIDE SEQUENCE [LARGE SCALE GENOMIC DNA]</scope>
</reference>
<name>A0A1F6BVM4_9BACT</name>
<accession>A0A1F6BVM4</accession>
<organism evidence="1 2">
    <name type="scientific">Candidatus Kaiserbacteria bacterium GWA2_50_9</name>
    <dbReference type="NCBI Taxonomy" id="1798474"/>
    <lineage>
        <taxon>Bacteria</taxon>
        <taxon>Candidatus Kaiseribacteriota</taxon>
    </lineage>
</organism>
<sequence>MVTASINRTDKLLMEVLREVREVRSLVEPKSRTSRVGKNNTKKLPKWLQASLKDVEEGRVYGPFNTVKELRASLESDGE</sequence>